<dbReference type="Pfam" id="PF09884">
    <property type="entry name" value="DUF2111"/>
    <property type="match status" value="1"/>
</dbReference>
<evidence type="ECO:0008006" key="3">
    <source>
        <dbReference type="Google" id="ProtNLM"/>
    </source>
</evidence>
<dbReference type="AlphaFoldDB" id="A0A062V6X5"/>
<dbReference type="OrthoDB" id="3369at2157"/>
<reference evidence="1 2" key="1">
    <citation type="journal article" date="2013" name="Nature">
        <title>Anaerobic oxidation of methane coupled to nitrate reduction in a novel archaeal lineage.</title>
        <authorList>
            <person name="Haroon M.F."/>
            <person name="Hu S."/>
            <person name="Shi Y."/>
            <person name="Imelfort M."/>
            <person name="Keller J."/>
            <person name="Hugenholtz P."/>
            <person name="Yuan Z."/>
            <person name="Tyson G.W."/>
        </authorList>
    </citation>
    <scope>NUCLEOTIDE SEQUENCE [LARGE SCALE GENOMIC DNA]</scope>
    <source>
        <strain evidence="1 2">ANME-2d</strain>
    </source>
</reference>
<dbReference type="InterPro" id="IPR012029">
    <property type="entry name" value="UCP006557"/>
</dbReference>
<organism evidence="1 2">
    <name type="scientific">Candidatus Methanoperedens nitratireducens</name>
    <dbReference type="NCBI Taxonomy" id="1392998"/>
    <lineage>
        <taxon>Archaea</taxon>
        <taxon>Methanobacteriati</taxon>
        <taxon>Methanobacteriota</taxon>
        <taxon>Stenosarchaea group</taxon>
        <taxon>Methanomicrobia</taxon>
        <taxon>Methanosarcinales</taxon>
        <taxon>ANME-2 cluster</taxon>
        <taxon>Candidatus Methanoperedentaceae</taxon>
        <taxon>Candidatus Methanoperedens</taxon>
    </lineage>
</organism>
<sequence length="137" mass="15011">MNMDYTKIQISADSDAREVAPFAMAVHELLGLPVTMRSLNKKGVRIEKGKILDDNYTGPVLEQVLKENQIIRTIPTNGRYTGIPVVVAPIRNKEGYGIAAIGIVDVVGTVDLGLVFSDYPEVVNQVQDCLRARMSVP</sequence>
<proteinExistence type="predicted"/>
<dbReference type="Proteomes" id="UP000027153">
    <property type="component" value="Unassembled WGS sequence"/>
</dbReference>
<dbReference type="PIRSF" id="PIRSF006557">
    <property type="entry name" value="UCP006557_sign"/>
    <property type="match status" value="1"/>
</dbReference>
<dbReference type="EMBL" id="JMIY01000005">
    <property type="protein sequence ID" value="KCZ71519.1"/>
    <property type="molecule type" value="Genomic_DNA"/>
</dbReference>
<evidence type="ECO:0000313" key="1">
    <source>
        <dbReference type="EMBL" id="KCZ71519.1"/>
    </source>
</evidence>
<accession>A0A062V6X5</accession>
<protein>
    <recommendedName>
        <fullName evidence="3">DUF2111 domain-containing protein</fullName>
    </recommendedName>
</protein>
<keyword evidence="2" id="KW-1185">Reference proteome</keyword>
<gene>
    <name evidence="1" type="ORF">ANME2D_02251</name>
</gene>
<name>A0A062V6X5_9EURY</name>
<comment type="caution">
    <text evidence="1">The sequence shown here is derived from an EMBL/GenBank/DDBJ whole genome shotgun (WGS) entry which is preliminary data.</text>
</comment>
<evidence type="ECO:0000313" key="2">
    <source>
        <dbReference type="Proteomes" id="UP000027153"/>
    </source>
</evidence>